<organism evidence="15 16">
    <name type="scientific">Tessaracoccus bendigoensis DSM 12906</name>
    <dbReference type="NCBI Taxonomy" id="1123357"/>
    <lineage>
        <taxon>Bacteria</taxon>
        <taxon>Bacillati</taxon>
        <taxon>Actinomycetota</taxon>
        <taxon>Actinomycetes</taxon>
        <taxon>Propionibacteriales</taxon>
        <taxon>Propionibacteriaceae</taxon>
        <taxon>Tessaracoccus</taxon>
    </lineage>
</organism>
<dbReference type="InterPro" id="IPR013833">
    <property type="entry name" value="Cyt_c_oxidase_su3_a-hlx"/>
</dbReference>
<evidence type="ECO:0000256" key="7">
    <source>
        <dbReference type="ARBA" id="ARBA00022989"/>
    </source>
</evidence>
<dbReference type="PANTHER" id="PTHR11403">
    <property type="entry name" value="CYTOCHROME C OXIDASE SUBUNIT III"/>
    <property type="match status" value="1"/>
</dbReference>
<evidence type="ECO:0000256" key="13">
    <source>
        <dbReference type="SAM" id="Phobius"/>
    </source>
</evidence>
<dbReference type="OrthoDB" id="9810850at2"/>
<evidence type="ECO:0000256" key="4">
    <source>
        <dbReference type="ARBA" id="ARBA00022475"/>
    </source>
</evidence>
<comment type="subcellular location">
    <subcellularLocation>
        <location evidence="1 12">Cell membrane</location>
        <topology evidence="1 12">Multi-pass membrane protein</topology>
    </subcellularLocation>
</comment>
<name>A0A1M6AUH3_9ACTN</name>
<evidence type="ECO:0000256" key="8">
    <source>
        <dbReference type="ARBA" id="ARBA00023136"/>
    </source>
</evidence>
<reference evidence="15 16" key="1">
    <citation type="submission" date="2016-11" db="EMBL/GenBank/DDBJ databases">
        <authorList>
            <person name="Jaros S."/>
            <person name="Januszkiewicz K."/>
            <person name="Wedrychowicz H."/>
        </authorList>
    </citation>
    <scope>NUCLEOTIDE SEQUENCE [LARGE SCALE GENOMIC DNA]</scope>
    <source>
        <strain evidence="15 16">DSM 12906</strain>
    </source>
</reference>
<keyword evidence="8 13" id="KW-0472">Membrane</keyword>
<evidence type="ECO:0000256" key="2">
    <source>
        <dbReference type="ARBA" id="ARBA00010581"/>
    </source>
</evidence>
<dbReference type="GO" id="GO:0004129">
    <property type="term" value="F:cytochrome-c oxidase activity"/>
    <property type="evidence" value="ECO:0007669"/>
    <property type="project" value="UniProtKB-EC"/>
</dbReference>
<evidence type="ECO:0000256" key="6">
    <source>
        <dbReference type="ARBA" id="ARBA00022967"/>
    </source>
</evidence>
<dbReference type="InterPro" id="IPR000298">
    <property type="entry name" value="Cyt_c_oxidase-like_su3"/>
</dbReference>
<accession>A0A1M6AUH3</accession>
<dbReference type="PROSITE" id="PS50253">
    <property type="entry name" value="COX3"/>
    <property type="match status" value="1"/>
</dbReference>
<proteinExistence type="inferred from homology"/>
<dbReference type="Proteomes" id="UP000184512">
    <property type="component" value="Unassembled WGS sequence"/>
</dbReference>
<feature type="transmembrane region" description="Helical" evidence="13">
    <location>
        <begin position="36"/>
        <end position="61"/>
    </location>
</feature>
<keyword evidence="5 12" id="KW-0812">Transmembrane</keyword>
<keyword evidence="4" id="KW-1003">Cell membrane</keyword>
<dbReference type="STRING" id="1123357.SAMN02745244_00278"/>
<dbReference type="CDD" id="cd00386">
    <property type="entry name" value="Heme_Cu_Oxidase_III_like"/>
    <property type="match status" value="1"/>
</dbReference>
<sequence>MATNHETLTAPSELPSGALHKVPSARLNKPTGRPDTLSVGVIVWLASELMFFGAVFAAYFWTRSITGDAAAAAGTPSMWETNSAHLDVTFASINTAILVLSSITCQLAVNAGEARRVTGSWLNPLKWGLRQGFMVTIVLGSVFVAGQVWEYFTLFNEGYTIQTNQYWSLFFLATGFHGLHVVGGVVAMWYVLARSFMTRTHTHEQTVAAHVVSYYWHFVDVIWILLFGVLYFLR</sequence>
<dbReference type="AlphaFoldDB" id="A0A1M6AUH3"/>
<dbReference type="FunFam" id="1.20.120.80:FF:000001">
    <property type="entry name" value="Cytochrome (Ubi)quinol oxidase subunit III"/>
    <property type="match status" value="1"/>
</dbReference>
<dbReference type="EMBL" id="FQZG01000005">
    <property type="protein sequence ID" value="SHI39968.1"/>
    <property type="molecule type" value="Genomic_DNA"/>
</dbReference>
<protein>
    <recommendedName>
        <fullName evidence="3">cytochrome-c oxidase</fullName>
        <ecNumber evidence="3">7.1.1.9</ecNumber>
    </recommendedName>
    <alternativeName>
        <fullName evidence="9">Cytochrome aa3 subunit 3</fullName>
    </alternativeName>
    <alternativeName>
        <fullName evidence="10">Cytochrome c oxidase polypeptide III</fullName>
    </alternativeName>
</protein>
<feature type="transmembrane region" description="Helical" evidence="13">
    <location>
        <begin position="88"/>
        <end position="111"/>
    </location>
</feature>
<dbReference type="Pfam" id="PF00510">
    <property type="entry name" value="COX3"/>
    <property type="match status" value="1"/>
</dbReference>
<keyword evidence="16" id="KW-1185">Reference proteome</keyword>
<evidence type="ECO:0000256" key="12">
    <source>
        <dbReference type="RuleBase" id="RU003376"/>
    </source>
</evidence>
<dbReference type="Gene3D" id="1.20.120.80">
    <property type="entry name" value="Cytochrome c oxidase, subunit III, four-helix bundle"/>
    <property type="match status" value="1"/>
</dbReference>
<dbReference type="InterPro" id="IPR024791">
    <property type="entry name" value="Cyt_c/ubiquinol_Oxase_su3"/>
</dbReference>
<evidence type="ECO:0000313" key="15">
    <source>
        <dbReference type="EMBL" id="SHI39968.1"/>
    </source>
</evidence>
<dbReference type="SUPFAM" id="SSF81452">
    <property type="entry name" value="Cytochrome c oxidase subunit III-like"/>
    <property type="match status" value="1"/>
</dbReference>
<comment type="catalytic activity">
    <reaction evidence="11">
        <text>4 Fe(II)-[cytochrome c] + O2 + 8 H(+)(in) = 4 Fe(III)-[cytochrome c] + 2 H2O + 4 H(+)(out)</text>
        <dbReference type="Rhea" id="RHEA:11436"/>
        <dbReference type="Rhea" id="RHEA-COMP:10350"/>
        <dbReference type="Rhea" id="RHEA-COMP:14399"/>
        <dbReference type="ChEBI" id="CHEBI:15377"/>
        <dbReference type="ChEBI" id="CHEBI:15378"/>
        <dbReference type="ChEBI" id="CHEBI:15379"/>
        <dbReference type="ChEBI" id="CHEBI:29033"/>
        <dbReference type="ChEBI" id="CHEBI:29034"/>
        <dbReference type="EC" id="7.1.1.9"/>
    </reaction>
</comment>
<dbReference type="InterPro" id="IPR035973">
    <property type="entry name" value="Cyt_c_oxidase_su3-like_sf"/>
</dbReference>
<dbReference type="PANTHER" id="PTHR11403:SF2">
    <property type="entry name" value="CYTOCHROME BO(3) UBIQUINOL OXIDASE SUBUNIT 3"/>
    <property type="match status" value="1"/>
</dbReference>
<evidence type="ECO:0000256" key="3">
    <source>
        <dbReference type="ARBA" id="ARBA00012949"/>
    </source>
</evidence>
<evidence type="ECO:0000256" key="11">
    <source>
        <dbReference type="ARBA" id="ARBA00047816"/>
    </source>
</evidence>
<comment type="similarity">
    <text evidence="2 12">Belongs to the cytochrome c oxidase subunit 3 family.</text>
</comment>
<evidence type="ECO:0000256" key="5">
    <source>
        <dbReference type="ARBA" id="ARBA00022692"/>
    </source>
</evidence>
<feature type="transmembrane region" description="Helical" evidence="13">
    <location>
        <begin position="132"/>
        <end position="149"/>
    </location>
</feature>
<evidence type="ECO:0000313" key="16">
    <source>
        <dbReference type="Proteomes" id="UP000184512"/>
    </source>
</evidence>
<gene>
    <name evidence="15" type="ORF">SAMN02745244_00278</name>
</gene>
<evidence type="ECO:0000256" key="9">
    <source>
        <dbReference type="ARBA" id="ARBA00031400"/>
    </source>
</evidence>
<keyword evidence="7 13" id="KW-1133">Transmembrane helix</keyword>
<dbReference type="EC" id="7.1.1.9" evidence="3"/>
<evidence type="ECO:0000256" key="1">
    <source>
        <dbReference type="ARBA" id="ARBA00004651"/>
    </source>
</evidence>
<evidence type="ECO:0000256" key="10">
    <source>
        <dbReference type="ARBA" id="ARBA00031625"/>
    </source>
</evidence>
<feature type="domain" description="Heme-copper oxidase subunit III family profile" evidence="14">
    <location>
        <begin position="37"/>
        <end position="234"/>
    </location>
</feature>
<feature type="transmembrane region" description="Helical" evidence="13">
    <location>
        <begin position="169"/>
        <end position="193"/>
    </location>
</feature>
<dbReference type="GO" id="GO:0019646">
    <property type="term" value="P:aerobic electron transport chain"/>
    <property type="evidence" value="ECO:0007669"/>
    <property type="project" value="InterPro"/>
</dbReference>
<feature type="transmembrane region" description="Helical" evidence="13">
    <location>
        <begin position="214"/>
        <end position="233"/>
    </location>
</feature>
<keyword evidence="6" id="KW-1278">Translocase</keyword>
<dbReference type="GO" id="GO:0005886">
    <property type="term" value="C:plasma membrane"/>
    <property type="evidence" value="ECO:0007669"/>
    <property type="project" value="UniProtKB-SubCell"/>
</dbReference>
<evidence type="ECO:0000259" key="14">
    <source>
        <dbReference type="PROSITE" id="PS50253"/>
    </source>
</evidence>